<dbReference type="SUPFAM" id="SSF53098">
    <property type="entry name" value="Ribonuclease H-like"/>
    <property type="match status" value="1"/>
</dbReference>
<dbReference type="GO" id="GO:0015074">
    <property type="term" value="P:DNA integration"/>
    <property type="evidence" value="ECO:0007669"/>
    <property type="project" value="InterPro"/>
</dbReference>
<dbReference type="Proteomes" id="UP001374535">
    <property type="component" value="Chromosome 6"/>
</dbReference>
<evidence type="ECO:0000313" key="4">
    <source>
        <dbReference type="Proteomes" id="UP001374535"/>
    </source>
</evidence>
<dbReference type="PANTHER" id="PTHR11439:SF498">
    <property type="entry name" value="DNAK FAMILY PROTEIN"/>
    <property type="match status" value="1"/>
</dbReference>
<dbReference type="SUPFAM" id="SSF56672">
    <property type="entry name" value="DNA/RNA polymerases"/>
    <property type="match status" value="1"/>
</dbReference>
<dbReference type="InterPro" id="IPR013103">
    <property type="entry name" value="RVT_2"/>
</dbReference>
<dbReference type="InterPro" id="IPR001584">
    <property type="entry name" value="Integrase_cat-core"/>
</dbReference>
<dbReference type="InterPro" id="IPR012337">
    <property type="entry name" value="RNaseH-like_sf"/>
</dbReference>
<feature type="domain" description="Integrase catalytic" evidence="2">
    <location>
        <begin position="1"/>
        <end position="83"/>
    </location>
</feature>
<dbReference type="Pfam" id="PF25597">
    <property type="entry name" value="SH3_retrovirus"/>
    <property type="match status" value="1"/>
</dbReference>
<dbReference type="PROSITE" id="PS50994">
    <property type="entry name" value="INTEGRASE"/>
    <property type="match status" value="1"/>
</dbReference>
<dbReference type="InterPro" id="IPR036397">
    <property type="entry name" value="RNaseH_sf"/>
</dbReference>
<sequence>MHDFFKSKGIIHQTSCVETPQQNGIVERKHQHLLNVTRALLFHSNLPHSFWNFAVLHGTYLMNCIPTPFLNNKTPFQKLYGHPCDISALKVFGCLCYISTLTSNRKKLDPRAHPCIFIGLSLYSKGYLTYDLHTRNIVTSCNVYFYEDHFPSLQTDTIDTPIATITPLSFTNDSVTLNPFPPPTDQHQPSSSTNPSHVPTPTLRRSTRPHKPPTYLQDFHHSLTSIATDLHSGIRYPIENFLCYSHLSPSFHHFISSISVESEPKSYAEAAKSDCWLKAMKAELDALQMNHTWTFTTLPSNKRAIGCQGLDYLATFSPVAKLTTVRLLLAIAAIFNWHLNQLDVNNAFLHGEFHEEVYMSLPPSLHSTSSNQVCKLQRSIYGLKQASPLLVYVDDVVLAGNDISEISHITQLLDITFKIKDLGNLKYFLGLEVARNKSDFGMLASQLVSTPMDYTTRLSATTRTTISDPTAYRRLIGRLIYLTTTRPDITHVVHHLSQFMYAPTTTHSQATFRILRYLKSAPGLGLFFSSTSSLQLKAFSNSDWAGCIDTRRSITGFSVYLGDSLISWRSKKQPTVSRSSSEAEYRALATTTCELQWLTYLLDDLHVPVQRPALLYCDNQSALQIATNQVFHEHTKHIDIDCHIVRES</sequence>
<dbReference type="EMBL" id="CP144695">
    <property type="protein sequence ID" value="WVZ06452.1"/>
    <property type="molecule type" value="Genomic_DNA"/>
</dbReference>
<name>A0AAQ3RU41_VIGMU</name>
<feature type="compositionally biased region" description="Polar residues" evidence="1">
    <location>
        <begin position="185"/>
        <end position="199"/>
    </location>
</feature>
<evidence type="ECO:0000313" key="3">
    <source>
        <dbReference type="EMBL" id="WVZ06452.1"/>
    </source>
</evidence>
<dbReference type="Gene3D" id="3.30.420.10">
    <property type="entry name" value="Ribonuclease H-like superfamily/Ribonuclease H"/>
    <property type="match status" value="1"/>
</dbReference>
<dbReference type="Pfam" id="PF07727">
    <property type="entry name" value="RVT_2"/>
    <property type="match status" value="2"/>
</dbReference>
<gene>
    <name evidence="3" type="ORF">V8G54_019798</name>
</gene>
<dbReference type="InterPro" id="IPR043502">
    <property type="entry name" value="DNA/RNA_pol_sf"/>
</dbReference>
<dbReference type="CDD" id="cd09272">
    <property type="entry name" value="RNase_HI_RT_Ty1"/>
    <property type="match status" value="1"/>
</dbReference>
<reference evidence="3 4" key="1">
    <citation type="journal article" date="2023" name="Life. Sci Alliance">
        <title>Evolutionary insights into 3D genome organization and epigenetic landscape of Vigna mungo.</title>
        <authorList>
            <person name="Junaid A."/>
            <person name="Singh B."/>
            <person name="Bhatia S."/>
        </authorList>
    </citation>
    <scope>NUCLEOTIDE SEQUENCE [LARGE SCALE GENOMIC DNA]</scope>
    <source>
        <strain evidence="3">Urdbean</strain>
    </source>
</reference>
<keyword evidence="4" id="KW-1185">Reference proteome</keyword>
<protein>
    <recommendedName>
        <fullName evidence="2">Integrase catalytic domain-containing protein</fullName>
    </recommendedName>
</protein>
<feature type="region of interest" description="Disordered" evidence="1">
    <location>
        <begin position="177"/>
        <end position="211"/>
    </location>
</feature>
<dbReference type="InterPro" id="IPR057670">
    <property type="entry name" value="SH3_retrovirus"/>
</dbReference>
<accession>A0AAQ3RU41</accession>
<evidence type="ECO:0000256" key="1">
    <source>
        <dbReference type="SAM" id="MobiDB-lite"/>
    </source>
</evidence>
<dbReference type="PANTHER" id="PTHR11439">
    <property type="entry name" value="GAG-POL-RELATED RETROTRANSPOSON"/>
    <property type="match status" value="1"/>
</dbReference>
<proteinExistence type="predicted"/>
<organism evidence="3 4">
    <name type="scientific">Vigna mungo</name>
    <name type="common">Black gram</name>
    <name type="synonym">Phaseolus mungo</name>
    <dbReference type="NCBI Taxonomy" id="3915"/>
    <lineage>
        <taxon>Eukaryota</taxon>
        <taxon>Viridiplantae</taxon>
        <taxon>Streptophyta</taxon>
        <taxon>Embryophyta</taxon>
        <taxon>Tracheophyta</taxon>
        <taxon>Spermatophyta</taxon>
        <taxon>Magnoliopsida</taxon>
        <taxon>eudicotyledons</taxon>
        <taxon>Gunneridae</taxon>
        <taxon>Pentapetalae</taxon>
        <taxon>rosids</taxon>
        <taxon>fabids</taxon>
        <taxon>Fabales</taxon>
        <taxon>Fabaceae</taxon>
        <taxon>Papilionoideae</taxon>
        <taxon>50 kb inversion clade</taxon>
        <taxon>NPAAA clade</taxon>
        <taxon>indigoferoid/millettioid clade</taxon>
        <taxon>Phaseoleae</taxon>
        <taxon>Vigna</taxon>
    </lineage>
</organism>
<dbReference type="GO" id="GO:0003676">
    <property type="term" value="F:nucleic acid binding"/>
    <property type="evidence" value="ECO:0007669"/>
    <property type="project" value="InterPro"/>
</dbReference>
<dbReference type="AlphaFoldDB" id="A0AAQ3RU41"/>
<evidence type="ECO:0000259" key="2">
    <source>
        <dbReference type="PROSITE" id="PS50994"/>
    </source>
</evidence>